<proteinExistence type="predicted"/>
<reference evidence="3" key="1">
    <citation type="journal article" date="2019" name="Int. J. Syst. Evol. Microbiol.">
        <title>The Global Catalogue of Microorganisms (GCM) 10K type strain sequencing project: providing services to taxonomists for standard genome sequencing and annotation.</title>
        <authorList>
            <consortium name="The Broad Institute Genomics Platform"/>
            <consortium name="The Broad Institute Genome Sequencing Center for Infectious Disease"/>
            <person name="Wu L."/>
            <person name="Ma J."/>
        </authorList>
    </citation>
    <scope>NUCLEOTIDE SEQUENCE [LARGE SCALE GENOMIC DNA]</scope>
    <source>
        <strain evidence="3">JCM 16703</strain>
    </source>
</reference>
<keyword evidence="3" id="KW-1185">Reference proteome</keyword>
<organism evidence="2 3">
    <name type="scientific">Nocardioides fonticola</name>
    <dbReference type="NCBI Taxonomy" id="450363"/>
    <lineage>
        <taxon>Bacteria</taxon>
        <taxon>Bacillati</taxon>
        <taxon>Actinomycetota</taxon>
        <taxon>Actinomycetes</taxon>
        <taxon>Propionibacteriales</taxon>
        <taxon>Nocardioidaceae</taxon>
        <taxon>Nocardioides</taxon>
    </lineage>
</organism>
<protein>
    <recommendedName>
        <fullName evidence="4">DUF4263 domain-containing protein</fullName>
    </recommendedName>
</protein>
<evidence type="ECO:0000313" key="2">
    <source>
        <dbReference type="EMBL" id="GAA4110720.1"/>
    </source>
</evidence>
<comment type="caution">
    <text evidence="2">The sequence shown here is derived from an EMBL/GenBank/DDBJ whole genome shotgun (WGS) entry which is preliminary data.</text>
</comment>
<evidence type="ECO:0008006" key="4">
    <source>
        <dbReference type="Google" id="ProtNLM"/>
    </source>
</evidence>
<sequence>MVKVTQHYESQRGIMQVHSVTVHPGPTAWKTVSLLTFGDAATGEIKGHEFRAQTWRAKSASEGGGYDFDKTDYHWHCEGPEEVEAIRMLLNGEFTDAGKFKIVPVGSESAALLDQLARGPLGAAEAVTLMEIAGSEPDLVTALASSPKGVLVAEAVELERRRQQLANLQKVVEDPSSSERDDIHPLIKTMTWMFGGDYVGEARRKSLTSGDVLDVPLLRPDGTLHIVELKGANIPKLVEQYRGAKDRTVGVEDLAESVPLVVGVDANRAVGQVMGYLTHLDESRDTILNRFKIDVRRASATVLIGHPSFVDGYSREEIDETIRVFNSHHARIQLRHYADVIESAERALTFSADGDEGDEDGDDGAGPDSEPWGPPDPPYWPDDAPF</sequence>
<evidence type="ECO:0000256" key="1">
    <source>
        <dbReference type="SAM" id="MobiDB-lite"/>
    </source>
</evidence>
<feature type="compositionally biased region" description="Acidic residues" evidence="1">
    <location>
        <begin position="353"/>
        <end position="365"/>
    </location>
</feature>
<accession>A0ABP7XBP2</accession>
<feature type="region of interest" description="Disordered" evidence="1">
    <location>
        <begin position="348"/>
        <end position="386"/>
    </location>
</feature>
<dbReference type="Proteomes" id="UP001501495">
    <property type="component" value="Unassembled WGS sequence"/>
</dbReference>
<evidence type="ECO:0000313" key="3">
    <source>
        <dbReference type="Proteomes" id="UP001501495"/>
    </source>
</evidence>
<gene>
    <name evidence="2" type="ORF">GCM10022215_06070</name>
</gene>
<name>A0ABP7XBP2_9ACTN</name>
<dbReference type="EMBL" id="BAAAZH010000005">
    <property type="protein sequence ID" value="GAA4110720.1"/>
    <property type="molecule type" value="Genomic_DNA"/>
</dbReference>